<reference evidence="18" key="1">
    <citation type="submission" date="2020-02" db="EMBL/GenBank/DDBJ databases">
        <authorList>
            <person name="Meier V. D."/>
        </authorList>
    </citation>
    <scope>NUCLEOTIDE SEQUENCE</scope>
    <source>
        <strain evidence="18">AVDCRST_MAG40</strain>
    </source>
</reference>
<dbReference type="InterPro" id="IPR005905">
    <property type="entry name" value="D_ala_D_ala"/>
</dbReference>
<evidence type="ECO:0000256" key="15">
    <source>
        <dbReference type="PIRSR" id="PIRSR039102-3"/>
    </source>
</evidence>
<evidence type="ECO:0000256" key="3">
    <source>
        <dbReference type="ARBA" id="ARBA00010871"/>
    </source>
</evidence>
<evidence type="ECO:0000256" key="13">
    <source>
        <dbReference type="HAMAP-Rule" id="MF_00047"/>
    </source>
</evidence>
<dbReference type="InterPro" id="IPR000291">
    <property type="entry name" value="D-Ala_lig_Van_CS"/>
</dbReference>
<dbReference type="EMBL" id="CADCTX010000506">
    <property type="protein sequence ID" value="CAA9324345.1"/>
    <property type="molecule type" value="Genomic_DNA"/>
</dbReference>
<evidence type="ECO:0000256" key="10">
    <source>
        <dbReference type="ARBA" id="ARBA00022984"/>
    </source>
</evidence>
<dbReference type="GO" id="GO:0071555">
    <property type="term" value="P:cell wall organization"/>
    <property type="evidence" value="ECO:0007669"/>
    <property type="project" value="UniProtKB-KW"/>
</dbReference>
<feature type="binding site" evidence="15">
    <location>
        <position position="337"/>
    </location>
    <ligand>
        <name>Mg(2+)</name>
        <dbReference type="ChEBI" id="CHEBI:18420"/>
        <label>1</label>
    </ligand>
</feature>
<comment type="pathway">
    <text evidence="13">Cell wall biogenesis; peptidoglycan biosynthesis.</text>
</comment>
<evidence type="ECO:0000313" key="18">
    <source>
        <dbReference type="EMBL" id="CAA9324345.1"/>
    </source>
</evidence>
<comment type="cofactor">
    <cofactor evidence="15">
        <name>Mg(2+)</name>
        <dbReference type="ChEBI" id="CHEBI:18420"/>
    </cofactor>
    <cofactor evidence="15">
        <name>Mn(2+)</name>
        <dbReference type="ChEBI" id="CHEBI:29035"/>
    </cofactor>
    <text evidence="15">Binds 2 magnesium or manganese ions per subunit.</text>
</comment>
<sequence>MRITVLLGGTSSERDVSLASGLRIIDALRQRGHHVSAVDPASGVIDRAAEGALRGRRVNTAPPSLDELARLGKGGGFSTGLAELPEVRGADVVFLALHGGYGEDGTVQALLDLAGVRYTGSGHLASALAMDKDLTKTVLRAAGVATADWAMVRDGVGVSLVTSAAAAATAGVGAGAPPQQQYAAGGAEGRYQTSAGGSASARGGELGGFLDEVQSRLGLPLIVKPSKQGSTVGLSLVKDGGRLAAAVAEAQRYDDEVMIECFVPGRELTVGVLGGEPLPVGEIFPKHEIYDYECKYTAGMAREEFPAQLTGAQTRRVQEQAVQAFHALKLRGCARIDFRLTPEGEFFCLEANTLPGMTELSLIPQGAAVAGMEFGALCERIVELARV</sequence>
<dbReference type="PANTHER" id="PTHR23132">
    <property type="entry name" value="D-ALANINE--D-ALANINE LIGASE"/>
    <property type="match status" value="1"/>
</dbReference>
<evidence type="ECO:0000256" key="4">
    <source>
        <dbReference type="ARBA" id="ARBA00012216"/>
    </source>
</evidence>
<feature type="domain" description="ATP-grasp" evidence="17">
    <location>
        <begin position="190"/>
        <end position="383"/>
    </location>
</feature>
<keyword evidence="8 16" id="KW-0067">ATP-binding</keyword>
<dbReference type="Gene3D" id="3.30.470.20">
    <property type="entry name" value="ATP-grasp fold, B domain"/>
    <property type="match status" value="1"/>
</dbReference>
<dbReference type="PROSITE" id="PS50975">
    <property type="entry name" value="ATP_GRASP"/>
    <property type="match status" value="1"/>
</dbReference>
<dbReference type="PIRSF" id="PIRSF039102">
    <property type="entry name" value="Ddl/VanB"/>
    <property type="match status" value="1"/>
</dbReference>
<feature type="binding site" evidence="15">
    <location>
        <position position="350"/>
    </location>
    <ligand>
        <name>Mg(2+)</name>
        <dbReference type="ChEBI" id="CHEBI:18420"/>
        <label>1</label>
    </ligand>
</feature>
<keyword evidence="15" id="KW-0464">Manganese</keyword>
<evidence type="ECO:0000259" key="17">
    <source>
        <dbReference type="PROSITE" id="PS50975"/>
    </source>
</evidence>
<proteinExistence type="inferred from homology"/>
<dbReference type="InterPro" id="IPR011127">
    <property type="entry name" value="Dala_Dala_lig_N"/>
</dbReference>
<dbReference type="InterPro" id="IPR011761">
    <property type="entry name" value="ATP-grasp"/>
</dbReference>
<keyword evidence="9 13" id="KW-0133">Cell shape</keyword>
<dbReference type="GO" id="GO:0046872">
    <property type="term" value="F:metal ion binding"/>
    <property type="evidence" value="ECO:0007669"/>
    <property type="project" value="UniProtKB-KW"/>
</dbReference>
<dbReference type="Pfam" id="PF01820">
    <property type="entry name" value="Dala_Dala_lig_N"/>
    <property type="match status" value="1"/>
</dbReference>
<evidence type="ECO:0000256" key="11">
    <source>
        <dbReference type="ARBA" id="ARBA00023316"/>
    </source>
</evidence>
<evidence type="ECO:0000256" key="6">
    <source>
        <dbReference type="ARBA" id="ARBA00022598"/>
    </source>
</evidence>
<dbReference type="EC" id="6.3.2.4" evidence="4 13"/>
<keyword evidence="10 13" id="KW-0573">Peptidoglycan synthesis</keyword>
<dbReference type="InterPro" id="IPR013815">
    <property type="entry name" value="ATP_grasp_subdomain_1"/>
</dbReference>
<feature type="binding site" evidence="15">
    <location>
        <position position="352"/>
    </location>
    <ligand>
        <name>Mg(2+)</name>
        <dbReference type="ChEBI" id="CHEBI:18420"/>
        <label>2</label>
    </ligand>
</feature>
<organism evidence="18">
    <name type="scientific">uncultured Gemmatimonadaceae bacterium</name>
    <dbReference type="NCBI Taxonomy" id="246130"/>
    <lineage>
        <taxon>Bacteria</taxon>
        <taxon>Pseudomonadati</taxon>
        <taxon>Gemmatimonadota</taxon>
        <taxon>Gemmatimonadia</taxon>
        <taxon>Gemmatimonadales</taxon>
        <taxon>Gemmatimonadaceae</taxon>
        <taxon>environmental samples</taxon>
    </lineage>
</organism>
<accession>A0A6J4L6P2</accession>
<dbReference type="AlphaFoldDB" id="A0A6J4L6P2"/>
<evidence type="ECO:0000256" key="9">
    <source>
        <dbReference type="ARBA" id="ARBA00022960"/>
    </source>
</evidence>
<keyword evidence="5 13" id="KW-0963">Cytoplasm</keyword>
<feature type="active site" evidence="14">
    <location>
        <position position="13"/>
    </location>
</feature>
<gene>
    <name evidence="13" type="primary">ddl</name>
    <name evidence="18" type="ORF">AVDCRST_MAG40-1618</name>
</gene>
<evidence type="ECO:0000256" key="7">
    <source>
        <dbReference type="ARBA" id="ARBA00022741"/>
    </source>
</evidence>
<evidence type="ECO:0000256" key="8">
    <source>
        <dbReference type="ARBA" id="ARBA00022840"/>
    </source>
</evidence>
<feature type="binding site" evidence="15">
    <location>
        <position position="350"/>
    </location>
    <ligand>
        <name>Mg(2+)</name>
        <dbReference type="ChEBI" id="CHEBI:18420"/>
        <label>2</label>
    </ligand>
</feature>
<dbReference type="Gene3D" id="3.30.1490.20">
    <property type="entry name" value="ATP-grasp fold, A domain"/>
    <property type="match status" value="1"/>
</dbReference>
<keyword evidence="15" id="KW-0460">Magnesium</keyword>
<dbReference type="GO" id="GO:0005524">
    <property type="term" value="F:ATP binding"/>
    <property type="evidence" value="ECO:0007669"/>
    <property type="project" value="UniProtKB-UniRule"/>
</dbReference>
<dbReference type="GO" id="GO:0008360">
    <property type="term" value="P:regulation of cell shape"/>
    <property type="evidence" value="ECO:0007669"/>
    <property type="project" value="UniProtKB-KW"/>
</dbReference>
<comment type="catalytic activity">
    <reaction evidence="12 13">
        <text>2 D-alanine + ATP = D-alanyl-D-alanine + ADP + phosphate + H(+)</text>
        <dbReference type="Rhea" id="RHEA:11224"/>
        <dbReference type="ChEBI" id="CHEBI:15378"/>
        <dbReference type="ChEBI" id="CHEBI:30616"/>
        <dbReference type="ChEBI" id="CHEBI:43474"/>
        <dbReference type="ChEBI" id="CHEBI:57416"/>
        <dbReference type="ChEBI" id="CHEBI:57822"/>
        <dbReference type="ChEBI" id="CHEBI:456216"/>
        <dbReference type="EC" id="6.3.2.4"/>
    </reaction>
</comment>
<dbReference type="PROSITE" id="PS00844">
    <property type="entry name" value="DALA_DALA_LIGASE_2"/>
    <property type="match status" value="1"/>
</dbReference>
<keyword evidence="11 13" id="KW-0961">Cell wall biogenesis/degradation</keyword>
<dbReference type="SUPFAM" id="SSF56059">
    <property type="entry name" value="Glutathione synthetase ATP-binding domain-like"/>
    <property type="match status" value="1"/>
</dbReference>
<dbReference type="HAMAP" id="MF_00047">
    <property type="entry name" value="Dala_Dala_lig"/>
    <property type="match status" value="1"/>
</dbReference>
<dbReference type="GO" id="GO:0009252">
    <property type="term" value="P:peptidoglycan biosynthetic process"/>
    <property type="evidence" value="ECO:0007669"/>
    <property type="project" value="UniProtKB-UniRule"/>
</dbReference>
<dbReference type="SUPFAM" id="SSF52440">
    <property type="entry name" value="PreATP-grasp domain"/>
    <property type="match status" value="1"/>
</dbReference>
<keyword evidence="7 16" id="KW-0547">Nucleotide-binding</keyword>
<evidence type="ECO:0000256" key="16">
    <source>
        <dbReference type="PROSITE-ProRule" id="PRU00409"/>
    </source>
</evidence>
<evidence type="ECO:0000256" key="2">
    <source>
        <dbReference type="ARBA" id="ARBA00004496"/>
    </source>
</evidence>
<dbReference type="InterPro" id="IPR016185">
    <property type="entry name" value="PreATP-grasp_dom_sf"/>
</dbReference>
<dbReference type="Pfam" id="PF07478">
    <property type="entry name" value="Dala_Dala_lig_C"/>
    <property type="match status" value="1"/>
</dbReference>
<evidence type="ECO:0000256" key="5">
    <source>
        <dbReference type="ARBA" id="ARBA00022490"/>
    </source>
</evidence>
<feature type="active site" evidence="14">
    <location>
        <position position="230"/>
    </location>
</feature>
<dbReference type="InterPro" id="IPR011095">
    <property type="entry name" value="Dala_Dala_lig_C"/>
</dbReference>
<dbReference type="PANTHER" id="PTHR23132:SF23">
    <property type="entry name" value="D-ALANINE--D-ALANINE LIGASE B"/>
    <property type="match status" value="1"/>
</dbReference>
<feature type="active site" evidence="14">
    <location>
        <position position="361"/>
    </location>
</feature>
<dbReference type="GO" id="GO:0005829">
    <property type="term" value="C:cytosol"/>
    <property type="evidence" value="ECO:0007669"/>
    <property type="project" value="TreeGrafter"/>
</dbReference>
<comment type="cofactor">
    <cofactor evidence="1">
        <name>Mn(2+)</name>
        <dbReference type="ChEBI" id="CHEBI:29035"/>
    </cofactor>
</comment>
<evidence type="ECO:0000256" key="1">
    <source>
        <dbReference type="ARBA" id="ARBA00001936"/>
    </source>
</evidence>
<comment type="subcellular location">
    <subcellularLocation>
        <location evidence="2 13">Cytoplasm</location>
    </subcellularLocation>
</comment>
<comment type="function">
    <text evidence="13">Cell wall formation.</text>
</comment>
<dbReference type="PROSITE" id="PS00843">
    <property type="entry name" value="DALA_DALA_LIGASE_1"/>
    <property type="match status" value="1"/>
</dbReference>
<keyword evidence="15" id="KW-0479">Metal-binding</keyword>
<name>A0A6J4L6P2_9BACT</name>
<keyword evidence="6 13" id="KW-0436">Ligase</keyword>
<dbReference type="UniPathway" id="UPA00219"/>
<dbReference type="Gene3D" id="3.40.50.20">
    <property type="match status" value="1"/>
</dbReference>
<evidence type="ECO:0000256" key="12">
    <source>
        <dbReference type="ARBA" id="ARBA00047614"/>
    </source>
</evidence>
<comment type="similarity">
    <text evidence="3 13">Belongs to the D-alanine--D-alanine ligase family.</text>
</comment>
<dbReference type="GO" id="GO:0008716">
    <property type="term" value="F:D-alanine-D-alanine ligase activity"/>
    <property type="evidence" value="ECO:0007669"/>
    <property type="project" value="UniProtKB-UniRule"/>
</dbReference>
<protein>
    <recommendedName>
        <fullName evidence="4 13">D-alanine--D-alanine ligase</fullName>
        <ecNumber evidence="4 13">6.3.2.4</ecNumber>
    </recommendedName>
    <alternativeName>
        <fullName evidence="13">D-Ala-D-Ala ligase</fullName>
    </alternativeName>
    <alternativeName>
        <fullName evidence="13">D-alanylalanine synthetase</fullName>
    </alternativeName>
</protein>
<evidence type="ECO:0000256" key="14">
    <source>
        <dbReference type="PIRSR" id="PIRSR039102-1"/>
    </source>
</evidence>